<sequence>MDPAVVDKRTALHRSIVIYTGLLLLTLAAVFASVGILNRELYSASSFVRMYLEALAEHDVEAALATPGVDLGTDDEPGTGSASLVVPDALSRMEAITEVSDTEIVPGRHRIVYSYTLAAGGADGSPAVTVPGQTEFDVVQTGMSWLFFPEWEFSRSPTAHAGITVSHAADILAGTSRVAVGAPGDFRASGEYEVLVPSLTMLSHRSTYLGALPTRLTATKPSASVSAIVDVQPTTAFVSTVQATVDEFLDSCADEPLLYPPGCPFGLDVDDRIVSEPSWSIEAYPVLTILAGQESWVVPNATGAARVKVDIRSLFDGTVSTRDELVAFDTTFSLSIDAEGAIVFGPRG</sequence>
<dbReference type="EMBL" id="JANLCK010000002">
    <property type="protein sequence ID" value="MCS5725183.1"/>
    <property type="molecule type" value="Genomic_DNA"/>
</dbReference>
<dbReference type="AlphaFoldDB" id="A0AA42BVZ5"/>
<reference evidence="2" key="1">
    <citation type="submission" date="2022-08" db="EMBL/GenBank/DDBJ databases">
        <authorList>
            <person name="Deng Y."/>
            <person name="Han X.-F."/>
            <person name="Zhang Y.-Q."/>
        </authorList>
    </citation>
    <scope>NUCLEOTIDE SEQUENCE</scope>
    <source>
        <strain evidence="2">CPCC 203407</strain>
    </source>
</reference>
<keyword evidence="1" id="KW-0812">Transmembrane</keyword>
<keyword evidence="1" id="KW-1133">Transmembrane helix</keyword>
<evidence type="ECO:0000313" key="3">
    <source>
        <dbReference type="Proteomes" id="UP001165587"/>
    </source>
</evidence>
<proteinExistence type="predicted"/>
<feature type="transmembrane region" description="Helical" evidence="1">
    <location>
        <begin position="16"/>
        <end position="37"/>
    </location>
</feature>
<evidence type="ECO:0000313" key="2">
    <source>
        <dbReference type="EMBL" id="MCS5725183.1"/>
    </source>
</evidence>
<dbReference type="Proteomes" id="UP001165587">
    <property type="component" value="Unassembled WGS sequence"/>
</dbReference>
<keyword evidence="1" id="KW-0472">Membrane</keyword>
<gene>
    <name evidence="2" type="ORF">N1028_04670</name>
</gene>
<dbReference type="RefSeq" id="WP_259525656.1">
    <property type="nucleotide sequence ID" value="NZ_JANLCK010000002.1"/>
</dbReference>
<evidence type="ECO:0000256" key="1">
    <source>
        <dbReference type="SAM" id="Phobius"/>
    </source>
</evidence>
<comment type="caution">
    <text evidence="2">The sequence shown here is derived from an EMBL/GenBank/DDBJ whole genome shotgun (WGS) entry which is preliminary data.</text>
</comment>
<organism evidence="2 3">
    <name type="scientific">Herbiconiux oxytropis</name>
    <dbReference type="NCBI Taxonomy" id="2970915"/>
    <lineage>
        <taxon>Bacteria</taxon>
        <taxon>Bacillati</taxon>
        <taxon>Actinomycetota</taxon>
        <taxon>Actinomycetes</taxon>
        <taxon>Micrococcales</taxon>
        <taxon>Microbacteriaceae</taxon>
        <taxon>Herbiconiux</taxon>
    </lineage>
</organism>
<accession>A0AA42BVZ5</accession>
<keyword evidence="3" id="KW-1185">Reference proteome</keyword>
<name>A0AA42BVZ5_9MICO</name>
<protein>
    <submittedName>
        <fullName evidence="2">Uncharacterized protein</fullName>
    </submittedName>
</protein>